<evidence type="ECO:0000256" key="1">
    <source>
        <dbReference type="ARBA" id="ARBA00022659"/>
    </source>
</evidence>
<dbReference type="InterPro" id="IPR051277">
    <property type="entry name" value="SEZ6_CSMD_C4BPB_Regulators"/>
</dbReference>
<protein>
    <recommendedName>
        <fullName evidence="8">Sushi domain-containing protein</fullName>
    </recommendedName>
</protein>
<keyword evidence="7" id="KW-0812">Transmembrane</keyword>
<dbReference type="CDD" id="cd00033">
    <property type="entry name" value="CCP"/>
    <property type="match status" value="3"/>
</dbReference>
<dbReference type="PROSITE" id="PS50923">
    <property type="entry name" value="SUSHI"/>
    <property type="match status" value="3"/>
</dbReference>
<keyword evidence="7" id="KW-1133">Transmembrane helix</keyword>
<keyword evidence="1 5" id="KW-0768">Sushi</keyword>
<feature type="domain" description="Sushi" evidence="8">
    <location>
        <begin position="45"/>
        <end position="104"/>
    </location>
</feature>
<dbReference type="Gene3D" id="2.10.70.10">
    <property type="entry name" value="Complement Module, domain 1"/>
    <property type="match status" value="3"/>
</dbReference>
<dbReference type="Pfam" id="PF00084">
    <property type="entry name" value="Sushi"/>
    <property type="match status" value="3"/>
</dbReference>
<gene>
    <name evidence="9" type="ORF">RDWZM_001384</name>
</gene>
<evidence type="ECO:0000256" key="3">
    <source>
        <dbReference type="ARBA" id="ARBA00022737"/>
    </source>
</evidence>
<comment type="caution">
    <text evidence="5">Lacks conserved residue(s) required for the propagation of feature annotation.</text>
</comment>
<feature type="domain" description="Sushi" evidence="8">
    <location>
        <begin position="256"/>
        <end position="311"/>
    </location>
</feature>
<evidence type="ECO:0000256" key="6">
    <source>
        <dbReference type="SAM" id="MobiDB-lite"/>
    </source>
</evidence>
<evidence type="ECO:0000259" key="8">
    <source>
        <dbReference type="PROSITE" id="PS50923"/>
    </source>
</evidence>
<evidence type="ECO:0000256" key="7">
    <source>
        <dbReference type="SAM" id="Phobius"/>
    </source>
</evidence>
<evidence type="ECO:0000313" key="10">
    <source>
        <dbReference type="Proteomes" id="UP001142055"/>
    </source>
</evidence>
<evidence type="ECO:0000256" key="4">
    <source>
        <dbReference type="ARBA" id="ARBA00023157"/>
    </source>
</evidence>
<dbReference type="FunFam" id="2.10.70.10:FF:000014">
    <property type="entry name" value="Membrane cofactor protein"/>
    <property type="match status" value="1"/>
</dbReference>
<proteinExistence type="predicted"/>
<dbReference type="OMA" id="RWWRVEL"/>
<feature type="disulfide bond" evidence="5">
    <location>
        <begin position="75"/>
        <end position="102"/>
    </location>
</feature>
<accession>A0A9Q0MBV7</accession>
<dbReference type="InterPro" id="IPR035976">
    <property type="entry name" value="Sushi/SCR/CCP_sf"/>
</dbReference>
<keyword evidence="7" id="KW-0472">Membrane</keyword>
<feature type="region of interest" description="Disordered" evidence="6">
    <location>
        <begin position="571"/>
        <end position="599"/>
    </location>
</feature>
<dbReference type="Proteomes" id="UP001142055">
    <property type="component" value="Chromosome 1"/>
</dbReference>
<evidence type="ECO:0000256" key="5">
    <source>
        <dbReference type="PROSITE-ProRule" id="PRU00302"/>
    </source>
</evidence>
<dbReference type="Gene3D" id="2.60.120.260">
    <property type="entry name" value="Galactose-binding domain-like"/>
    <property type="match status" value="1"/>
</dbReference>
<dbReference type="InterPro" id="IPR008979">
    <property type="entry name" value="Galactose-bd-like_sf"/>
</dbReference>
<reference evidence="9" key="1">
    <citation type="submission" date="2022-12" db="EMBL/GenBank/DDBJ databases">
        <title>Genome assemblies of Blomia tropicalis.</title>
        <authorList>
            <person name="Cui Y."/>
        </authorList>
    </citation>
    <scope>NUCLEOTIDE SEQUENCE</scope>
    <source>
        <tissue evidence="9">Adult mites</tissue>
    </source>
</reference>
<comment type="caution">
    <text evidence="9">The sequence shown here is derived from an EMBL/GenBank/DDBJ whole genome shotgun (WGS) entry which is preliminary data.</text>
</comment>
<dbReference type="InterPro" id="IPR000436">
    <property type="entry name" value="Sushi_SCR_CCP_dom"/>
</dbReference>
<dbReference type="SMART" id="SM00032">
    <property type="entry name" value="CCP"/>
    <property type="match status" value="3"/>
</dbReference>
<organism evidence="9 10">
    <name type="scientific">Blomia tropicalis</name>
    <name type="common">Mite</name>
    <dbReference type="NCBI Taxonomy" id="40697"/>
    <lineage>
        <taxon>Eukaryota</taxon>
        <taxon>Metazoa</taxon>
        <taxon>Ecdysozoa</taxon>
        <taxon>Arthropoda</taxon>
        <taxon>Chelicerata</taxon>
        <taxon>Arachnida</taxon>
        <taxon>Acari</taxon>
        <taxon>Acariformes</taxon>
        <taxon>Sarcoptiformes</taxon>
        <taxon>Astigmata</taxon>
        <taxon>Glycyphagoidea</taxon>
        <taxon>Echimyopodidae</taxon>
        <taxon>Blomia</taxon>
    </lineage>
</organism>
<dbReference type="PANTHER" id="PTHR45656:SF4">
    <property type="entry name" value="PROTEIN CBR-CLEC-78"/>
    <property type="match status" value="1"/>
</dbReference>
<keyword evidence="10" id="KW-1185">Reference proteome</keyword>
<dbReference type="SUPFAM" id="SSF49785">
    <property type="entry name" value="Galactose-binding domain-like"/>
    <property type="match status" value="1"/>
</dbReference>
<dbReference type="AlphaFoldDB" id="A0A9Q0MBV7"/>
<sequence>MDLIICKTWLSLQLILIYSILTLQPYPTFATSLSSPSSPSAEIRAVCGFPGSPKNGRVLHLLEKYEENMVVTFECDTGFYLLGTMTRTCQSNGTWSGDMPICDQSINILGQTAASEALNNYPPQLAVDGNFRTCFFSNRRKPRWWRVELPKQSMQNQSIISVALTLPPIHADLHFSIYVIETSPTTTNDETGSTSASKYHKCATFRGVFSSKTILVQCAKNNGGLRGNFLQIEDDHPQLEYFGLCEVDIFVERDSYKCGQVEVPANGFVINKDNQTVEYSCNDEYRLIGDSIRTCNVKTGQWLNNEPYCERITCQSPPSIANGMYRVYNDYLNVPVIGTRTVYECNPGFILTGLNDTRVCDATGEWNGSKPYCEAIDCGHPENLLLNVDDFMLSGAHFQLINGSTKYSSYAKLICPTNIDLNRSNHSKSITSLLFRCREDSIWTEVNELIEQNSTNTGTGGRSTHSCVRQRHNGLLYFYGSGHKLRKSYIGRDNSLSMLHFLAAVVLLAFFSIVIIVILLFKRDIIECPENFCSPFNDRFKSFGQSMKQSASNAFINLNESIQSYIGDRFGKKRSNDEQQGEPSFSITPSIPDIEAPRTTADDTINTSIMIDDNKGELDSALATFYEEITNAAKQVFSEDTDRKLLRAARIAAELDVIKNQQESNYHWIYATPPHRNGTSSLPPSLTPSMHESCQIPSSSQIYAKVDLIRKHRYRKEKETSVYQVPPRPRHMEIDPNSSLISQTNGSTVYQLRKAISSPDAVFVESDYATIRRLRLADLANGTVADADQTTIEPQQLHSIPIQTLL</sequence>
<feature type="transmembrane region" description="Helical" evidence="7">
    <location>
        <begin position="498"/>
        <end position="521"/>
    </location>
</feature>
<keyword evidence="2" id="KW-0732">Signal</keyword>
<dbReference type="PANTHER" id="PTHR45656">
    <property type="entry name" value="PROTEIN CBR-CLEC-78"/>
    <property type="match status" value="1"/>
</dbReference>
<dbReference type="SUPFAM" id="SSF57535">
    <property type="entry name" value="Complement control module/SCR domain"/>
    <property type="match status" value="3"/>
</dbReference>
<evidence type="ECO:0000313" key="9">
    <source>
        <dbReference type="EMBL" id="KAJ6222839.1"/>
    </source>
</evidence>
<dbReference type="EMBL" id="JAPWDV010000001">
    <property type="protein sequence ID" value="KAJ6222839.1"/>
    <property type="molecule type" value="Genomic_DNA"/>
</dbReference>
<keyword evidence="3" id="KW-0677">Repeat</keyword>
<keyword evidence="4 5" id="KW-1015">Disulfide bond</keyword>
<evidence type="ECO:0000256" key="2">
    <source>
        <dbReference type="ARBA" id="ARBA00022729"/>
    </source>
</evidence>
<name>A0A9Q0MBV7_BLOTA</name>
<feature type="domain" description="Sushi" evidence="8">
    <location>
        <begin position="312"/>
        <end position="375"/>
    </location>
</feature>